<evidence type="ECO:0008006" key="4">
    <source>
        <dbReference type="Google" id="ProtNLM"/>
    </source>
</evidence>
<feature type="transmembrane region" description="Helical" evidence="1">
    <location>
        <begin position="99"/>
        <end position="123"/>
    </location>
</feature>
<protein>
    <recommendedName>
        <fullName evidence="4">Metal-binding integral membrane protein</fullName>
    </recommendedName>
</protein>
<comment type="caution">
    <text evidence="2">The sequence shown here is derived from an EMBL/GenBank/DDBJ whole genome shotgun (WGS) entry which is preliminary data.</text>
</comment>
<dbReference type="PATRIC" id="fig|1187852.3.peg.1541"/>
<evidence type="ECO:0000256" key="1">
    <source>
        <dbReference type="SAM" id="Phobius"/>
    </source>
</evidence>
<evidence type="ECO:0000313" key="3">
    <source>
        <dbReference type="Proteomes" id="UP000036449"/>
    </source>
</evidence>
<reference evidence="2 3" key="1">
    <citation type="submission" date="2015-03" db="EMBL/GenBank/DDBJ databases">
        <title>Genome sequencing of Methylobacterium tarhaniae DSM 25844.</title>
        <authorList>
            <person name="Chaudhry V."/>
            <person name="Patil P.B."/>
        </authorList>
    </citation>
    <scope>NUCLEOTIDE SEQUENCE [LARGE SCALE GENOMIC DNA]</scope>
    <source>
        <strain evidence="2 3">DSM 25844</strain>
    </source>
</reference>
<dbReference type="RefSeq" id="WP_048452740.1">
    <property type="nucleotide sequence ID" value="NZ_LABZ01000146.1"/>
</dbReference>
<accession>A0A0J6VC60</accession>
<keyword evidence="1" id="KW-0472">Membrane</keyword>
<dbReference type="Proteomes" id="UP000036449">
    <property type="component" value="Unassembled WGS sequence"/>
</dbReference>
<sequence length="269" mass="27825">MTPAARERRGVRVPLLAASAAAWALLAAIPSGWSLPALCAAAGWRLPSADEIILAFAVAPPGMLAATWLLMLAAMMGPTLVGPLCHVRARSLASRRGRAVAVFLAGYAAAWSLAGLGLAAAVLALLPGGSVAASALVALTAVVWQASPAKQSCLNRCHARPPLAAFGPAAARDAWRFGFGHGIWCVGSCWPLMLAMLLLPIGHLAAMAVLAGWLLAERLAPPVPPGWRWRPWRARPILRLAAARVTAVRARIGIGATLRGGRPAGGRAT</sequence>
<dbReference type="InterPro" id="IPR018688">
    <property type="entry name" value="PpoB2-like"/>
</dbReference>
<keyword evidence="3" id="KW-1185">Reference proteome</keyword>
<dbReference type="AlphaFoldDB" id="A0A0J6VC60"/>
<organism evidence="2 3">
    <name type="scientific">Methylobacterium tarhaniae</name>
    <dbReference type="NCBI Taxonomy" id="1187852"/>
    <lineage>
        <taxon>Bacteria</taxon>
        <taxon>Pseudomonadati</taxon>
        <taxon>Pseudomonadota</taxon>
        <taxon>Alphaproteobacteria</taxon>
        <taxon>Hyphomicrobiales</taxon>
        <taxon>Methylobacteriaceae</taxon>
        <taxon>Methylobacterium</taxon>
    </lineage>
</organism>
<name>A0A0J6VC60_9HYPH</name>
<evidence type="ECO:0000313" key="2">
    <source>
        <dbReference type="EMBL" id="KMO36631.1"/>
    </source>
</evidence>
<dbReference type="EMBL" id="LABZ01000146">
    <property type="protein sequence ID" value="KMO36631.1"/>
    <property type="molecule type" value="Genomic_DNA"/>
</dbReference>
<feature type="transmembrane region" description="Helical" evidence="1">
    <location>
        <begin position="65"/>
        <end position="87"/>
    </location>
</feature>
<keyword evidence="1" id="KW-0812">Transmembrane</keyword>
<feature type="transmembrane region" description="Helical" evidence="1">
    <location>
        <begin position="129"/>
        <end position="146"/>
    </location>
</feature>
<proteinExistence type="predicted"/>
<keyword evidence="1" id="KW-1133">Transmembrane helix</keyword>
<dbReference type="Pfam" id="PF09948">
    <property type="entry name" value="PpoB2"/>
    <property type="match status" value="1"/>
</dbReference>
<gene>
    <name evidence="2" type="ORF">VQ03_20480</name>
</gene>